<comment type="subcellular location">
    <subcellularLocation>
        <location evidence="2">Cytoplasm</location>
    </subcellularLocation>
    <subcellularLocation>
        <location evidence="1">Membrane</location>
    </subcellularLocation>
</comment>
<feature type="region of interest" description="Disordered" evidence="9">
    <location>
        <begin position="28"/>
        <end position="54"/>
    </location>
</feature>
<keyword evidence="5" id="KW-0812">Transmembrane</keyword>
<keyword evidence="6" id="KW-1133">Transmembrane helix</keyword>
<accession>A0A834FBA5</accession>
<evidence type="ECO:0000256" key="4">
    <source>
        <dbReference type="ARBA" id="ARBA00022679"/>
    </source>
</evidence>
<dbReference type="AlphaFoldDB" id="A0A834FBA5"/>
<reference evidence="10" key="1">
    <citation type="journal article" name="BMC Genomics">
        <title>Long-read sequencing and de novo genome assembly of marine medaka (Oryzias melastigma).</title>
        <authorList>
            <person name="Liang P."/>
            <person name="Saqib H.S.A."/>
            <person name="Ni X."/>
            <person name="Shen Y."/>
        </authorList>
    </citation>
    <scope>NUCLEOTIDE SEQUENCE</scope>
    <source>
        <strain evidence="10">Bigg-433</strain>
    </source>
</reference>
<dbReference type="Proteomes" id="UP000646548">
    <property type="component" value="Unassembled WGS sequence"/>
</dbReference>
<protein>
    <submittedName>
        <fullName evidence="10">N-acetylaspartate synthetase</fullName>
    </submittedName>
</protein>
<keyword evidence="7" id="KW-0472">Membrane</keyword>
<keyword evidence="3" id="KW-0963">Cytoplasm</keyword>
<evidence type="ECO:0000256" key="3">
    <source>
        <dbReference type="ARBA" id="ARBA00022490"/>
    </source>
</evidence>
<evidence type="ECO:0000256" key="7">
    <source>
        <dbReference type="ARBA" id="ARBA00023136"/>
    </source>
</evidence>
<dbReference type="PANTHER" id="PTHR13947:SF11">
    <property type="entry name" value="N-ACETYLASPARTATE SYNTHETASE"/>
    <property type="match status" value="1"/>
</dbReference>
<evidence type="ECO:0000313" key="11">
    <source>
        <dbReference type="Proteomes" id="UP000646548"/>
    </source>
</evidence>
<organism evidence="10 11">
    <name type="scientific">Oryzias melastigma</name>
    <name type="common">Marine medaka</name>
    <dbReference type="NCBI Taxonomy" id="30732"/>
    <lineage>
        <taxon>Eukaryota</taxon>
        <taxon>Metazoa</taxon>
        <taxon>Chordata</taxon>
        <taxon>Craniata</taxon>
        <taxon>Vertebrata</taxon>
        <taxon>Euteleostomi</taxon>
        <taxon>Actinopterygii</taxon>
        <taxon>Neopterygii</taxon>
        <taxon>Teleostei</taxon>
        <taxon>Neoteleostei</taxon>
        <taxon>Acanthomorphata</taxon>
        <taxon>Ovalentaria</taxon>
        <taxon>Atherinomorphae</taxon>
        <taxon>Beloniformes</taxon>
        <taxon>Adrianichthyidae</taxon>
        <taxon>Oryziinae</taxon>
        <taxon>Oryzias</taxon>
    </lineage>
</organism>
<evidence type="ECO:0000256" key="5">
    <source>
        <dbReference type="ARBA" id="ARBA00022692"/>
    </source>
</evidence>
<evidence type="ECO:0000313" key="10">
    <source>
        <dbReference type="EMBL" id="KAF6728211.1"/>
    </source>
</evidence>
<dbReference type="PANTHER" id="PTHR13947">
    <property type="entry name" value="GNAT FAMILY N-ACETYLTRANSFERASE"/>
    <property type="match status" value="1"/>
</dbReference>
<keyword evidence="8" id="KW-0012">Acyltransferase</keyword>
<dbReference type="InterPro" id="IPR050769">
    <property type="entry name" value="NAT_camello-type"/>
</dbReference>
<evidence type="ECO:0000256" key="1">
    <source>
        <dbReference type="ARBA" id="ARBA00004370"/>
    </source>
</evidence>
<dbReference type="GO" id="GO:0017188">
    <property type="term" value="F:L-aspartate N-acetyltransferase activity"/>
    <property type="evidence" value="ECO:0007669"/>
    <property type="project" value="TreeGrafter"/>
</dbReference>
<evidence type="ECO:0000256" key="9">
    <source>
        <dbReference type="SAM" id="MobiDB-lite"/>
    </source>
</evidence>
<dbReference type="EMBL" id="WKFB01000288">
    <property type="protein sequence ID" value="KAF6728211.1"/>
    <property type="molecule type" value="Genomic_DNA"/>
</dbReference>
<feature type="compositionally biased region" description="Low complexity" evidence="9">
    <location>
        <begin position="34"/>
        <end position="44"/>
    </location>
</feature>
<comment type="caution">
    <text evidence="10">The sequence shown here is derived from an EMBL/GenBank/DDBJ whole genome shotgun (WGS) entry which is preliminary data.</text>
</comment>
<keyword evidence="4" id="KW-0808">Transferase</keyword>
<evidence type="ECO:0000256" key="2">
    <source>
        <dbReference type="ARBA" id="ARBA00004496"/>
    </source>
</evidence>
<dbReference type="GO" id="GO:0031966">
    <property type="term" value="C:mitochondrial membrane"/>
    <property type="evidence" value="ECO:0007669"/>
    <property type="project" value="TreeGrafter"/>
</dbReference>
<name>A0A834FBA5_ORYME</name>
<evidence type="ECO:0000256" key="6">
    <source>
        <dbReference type="ARBA" id="ARBA00022989"/>
    </source>
</evidence>
<evidence type="ECO:0000256" key="8">
    <source>
        <dbReference type="ARBA" id="ARBA00023315"/>
    </source>
</evidence>
<gene>
    <name evidence="10" type="ORF">FQA47_004292</name>
</gene>
<sequence>MHFSSPKMVCETKIVADEHEAIPGTKKEAMMWGSPPSSGAALSPAEPPKDGRKDGVFIREFERGDEEEVRRIFCEGIMERIPNTAFRGIKQQPRIQFLYALLTVMCFYVTKSVTLTCCAPLILMGARLLLQQESNPELSGVCSAHGHGGHRGLLHDTYRILFLGGDA</sequence>
<proteinExistence type="predicted"/>